<accession>M4BA28</accession>
<reference evidence="2" key="1">
    <citation type="journal article" date="2010" name="Science">
        <title>Signatures of adaptation to obligate biotrophy in the Hyaloperonospora arabidopsidis genome.</title>
        <authorList>
            <person name="Baxter L."/>
            <person name="Tripathy S."/>
            <person name="Ishaque N."/>
            <person name="Boot N."/>
            <person name="Cabral A."/>
            <person name="Kemen E."/>
            <person name="Thines M."/>
            <person name="Ah-Fong A."/>
            <person name="Anderson R."/>
            <person name="Badejoko W."/>
            <person name="Bittner-Eddy P."/>
            <person name="Boore J.L."/>
            <person name="Chibucos M.C."/>
            <person name="Coates M."/>
            <person name="Dehal P."/>
            <person name="Delehaunty K."/>
            <person name="Dong S."/>
            <person name="Downton P."/>
            <person name="Dumas B."/>
            <person name="Fabro G."/>
            <person name="Fronick C."/>
            <person name="Fuerstenberg S.I."/>
            <person name="Fulton L."/>
            <person name="Gaulin E."/>
            <person name="Govers F."/>
            <person name="Hughes L."/>
            <person name="Humphray S."/>
            <person name="Jiang R.H."/>
            <person name="Judelson H."/>
            <person name="Kamoun S."/>
            <person name="Kyung K."/>
            <person name="Meijer H."/>
            <person name="Minx P."/>
            <person name="Morris P."/>
            <person name="Nelson J."/>
            <person name="Phuntumart V."/>
            <person name="Qutob D."/>
            <person name="Rehmany A."/>
            <person name="Rougon-Cardoso A."/>
            <person name="Ryden P."/>
            <person name="Torto-Alalibo T."/>
            <person name="Studholme D."/>
            <person name="Wang Y."/>
            <person name="Win J."/>
            <person name="Wood J."/>
            <person name="Clifton S.W."/>
            <person name="Rogers J."/>
            <person name="Van den Ackerveken G."/>
            <person name="Jones J.D."/>
            <person name="McDowell J.M."/>
            <person name="Beynon J."/>
            <person name="Tyler B.M."/>
        </authorList>
    </citation>
    <scope>NUCLEOTIDE SEQUENCE [LARGE SCALE GENOMIC DNA]</scope>
    <source>
        <strain evidence="2">Emoy2</strain>
    </source>
</reference>
<proteinExistence type="predicted"/>
<reference evidence="1" key="2">
    <citation type="submission" date="2015-06" db="UniProtKB">
        <authorList>
            <consortium name="EnsemblProtists"/>
        </authorList>
    </citation>
    <scope>IDENTIFICATION</scope>
    <source>
        <strain evidence="1">Emoy2</strain>
    </source>
</reference>
<keyword evidence="2" id="KW-1185">Reference proteome</keyword>
<sequence>MVFINSGSERKFGEHGRACKDVGLGLPYLKKEQAPGGCTEVQPPGVWGSLTSFPKT</sequence>
<evidence type="ECO:0000313" key="1">
    <source>
        <dbReference type="EnsemblProtists" id="HpaP803138"/>
    </source>
</evidence>
<dbReference type="EnsemblProtists" id="HpaT803138">
    <property type="protein sequence ID" value="HpaP803138"/>
    <property type="gene ID" value="HpaG803138"/>
</dbReference>
<dbReference type="Proteomes" id="UP000011713">
    <property type="component" value="Unassembled WGS sequence"/>
</dbReference>
<name>M4BA28_HYAAE</name>
<dbReference type="AlphaFoldDB" id="M4BA28"/>
<protein>
    <submittedName>
        <fullName evidence="1">Uncharacterized protein</fullName>
    </submittedName>
</protein>
<evidence type="ECO:0000313" key="2">
    <source>
        <dbReference type="Proteomes" id="UP000011713"/>
    </source>
</evidence>
<dbReference type="HOGENOM" id="CLU_3018367_0_0_1"/>
<dbReference type="InParanoid" id="M4BA28"/>
<dbReference type="VEuPathDB" id="FungiDB:HpaG803138"/>
<dbReference type="EMBL" id="JH598048">
    <property type="status" value="NOT_ANNOTATED_CDS"/>
    <property type="molecule type" value="Genomic_DNA"/>
</dbReference>
<organism evidence="1 2">
    <name type="scientific">Hyaloperonospora arabidopsidis (strain Emoy2)</name>
    <name type="common">Downy mildew agent</name>
    <name type="synonym">Peronospora arabidopsidis</name>
    <dbReference type="NCBI Taxonomy" id="559515"/>
    <lineage>
        <taxon>Eukaryota</taxon>
        <taxon>Sar</taxon>
        <taxon>Stramenopiles</taxon>
        <taxon>Oomycota</taxon>
        <taxon>Peronosporomycetes</taxon>
        <taxon>Peronosporales</taxon>
        <taxon>Peronosporaceae</taxon>
        <taxon>Hyaloperonospora</taxon>
    </lineage>
</organism>